<evidence type="ECO:0000259" key="3">
    <source>
        <dbReference type="Pfam" id="PF01478"/>
    </source>
</evidence>
<keyword evidence="5" id="KW-1185">Reference proteome</keyword>
<evidence type="ECO:0000313" key="5">
    <source>
        <dbReference type="Proteomes" id="UP001524642"/>
    </source>
</evidence>
<evidence type="ECO:0000256" key="1">
    <source>
        <dbReference type="ARBA" id="ARBA00005801"/>
    </source>
</evidence>
<keyword evidence="2" id="KW-0472">Membrane</keyword>
<evidence type="ECO:0000256" key="2">
    <source>
        <dbReference type="SAM" id="Phobius"/>
    </source>
</evidence>
<dbReference type="PANTHER" id="PTHR30487:SF0">
    <property type="entry name" value="PREPILIN LEADER PEPTIDASE_N-METHYLTRANSFERASE-RELATED"/>
    <property type="match status" value="1"/>
</dbReference>
<name>A0ABT1X699_9PROT</name>
<feature type="domain" description="Prepilin type IV endopeptidase peptidase" evidence="3">
    <location>
        <begin position="37"/>
        <end position="144"/>
    </location>
</feature>
<proteinExistence type="inferred from homology"/>
<dbReference type="RefSeq" id="WP_257717294.1">
    <property type="nucleotide sequence ID" value="NZ_JANJOU010000014.1"/>
</dbReference>
<sequence>MRPRSASAGWAHPVVCGAALAPLAAFLPATIWPAAALFGGLLVALAWLDWREGVVHALLVLPLAAGGLLCAALMGAGPLMAALAGASLGYLSFRLIEEGFRRLRGRDGLGRGDAWVLGAAGAWVGPGGLGPIVAGGAAIALLLVLLRDRRLAPDAALPFVPALALASWVTWVAIGGAPSWTSV</sequence>
<reference evidence="4 5" key="1">
    <citation type="submission" date="2022-06" db="EMBL/GenBank/DDBJ databases">
        <title>Roseomonas CN29.</title>
        <authorList>
            <person name="Cheng Y."/>
            <person name="He X."/>
        </authorList>
    </citation>
    <scope>NUCLEOTIDE SEQUENCE [LARGE SCALE GENOMIC DNA]</scope>
    <source>
        <strain evidence="4 5">CN29</strain>
    </source>
</reference>
<feature type="transmembrane region" description="Helical" evidence="2">
    <location>
        <begin position="114"/>
        <end position="143"/>
    </location>
</feature>
<protein>
    <submittedName>
        <fullName evidence="4">A24 family peptidase</fullName>
    </submittedName>
</protein>
<organism evidence="4 5">
    <name type="scientific">Roseomonas populi</name>
    <dbReference type="NCBI Taxonomy" id="3121582"/>
    <lineage>
        <taxon>Bacteria</taxon>
        <taxon>Pseudomonadati</taxon>
        <taxon>Pseudomonadota</taxon>
        <taxon>Alphaproteobacteria</taxon>
        <taxon>Acetobacterales</taxon>
        <taxon>Roseomonadaceae</taxon>
        <taxon>Roseomonas</taxon>
    </lineage>
</organism>
<gene>
    <name evidence="4" type="ORF">NRP21_16365</name>
</gene>
<comment type="similarity">
    <text evidence="1">Belongs to the peptidase A24 family.</text>
</comment>
<keyword evidence="2" id="KW-1133">Transmembrane helix</keyword>
<dbReference type="InterPro" id="IPR000045">
    <property type="entry name" value="Prepilin_IV_endopep_pep"/>
</dbReference>
<evidence type="ECO:0000313" key="4">
    <source>
        <dbReference type="EMBL" id="MCR0983631.1"/>
    </source>
</evidence>
<feature type="transmembrane region" description="Helical" evidence="2">
    <location>
        <begin position="60"/>
        <end position="93"/>
    </location>
</feature>
<dbReference type="Pfam" id="PF01478">
    <property type="entry name" value="Peptidase_A24"/>
    <property type="match status" value="1"/>
</dbReference>
<dbReference type="PANTHER" id="PTHR30487">
    <property type="entry name" value="TYPE 4 PREPILIN-LIKE PROTEINS LEADER PEPTIDE-PROCESSING ENZYME"/>
    <property type="match status" value="1"/>
</dbReference>
<dbReference type="Gene3D" id="1.20.120.1220">
    <property type="match status" value="1"/>
</dbReference>
<keyword evidence="2" id="KW-0812">Transmembrane</keyword>
<dbReference type="EMBL" id="JANJOU010000014">
    <property type="protein sequence ID" value="MCR0983631.1"/>
    <property type="molecule type" value="Genomic_DNA"/>
</dbReference>
<dbReference type="InterPro" id="IPR050882">
    <property type="entry name" value="Prepilin_peptidase/N-MTase"/>
</dbReference>
<feature type="transmembrane region" description="Helical" evidence="2">
    <location>
        <begin position="155"/>
        <end position="174"/>
    </location>
</feature>
<accession>A0ABT1X699</accession>
<comment type="caution">
    <text evidence="4">The sequence shown here is derived from an EMBL/GenBank/DDBJ whole genome shotgun (WGS) entry which is preliminary data.</text>
</comment>
<dbReference type="Proteomes" id="UP001524642">
    <property type="component" value="Unassembled WGS sequence"/>
</dbReference>